<keyword evidence="2" id="KW-1185">Reference proteome</keyword>
<dbReference type="AlphaFoldDB" id="A0AAV9M770"/>
<sequence length="179" mass="20840">MVFCLVAIYGLHIIHDRLQLWEELGKMVSSTQESLICMGDFNAVLMGEDRVHGNPVQEMEIKDFNDFMVNAGMTELKVVGRGYTWSNGCICSKIDRAVVNVEWMLNMRQREISIMQPGTFDHSPLSLELDSNERVNHRAFKFFNCIANHHEFLHRVKEAWRSGQTMDLKEVWHKLKKVK</sequence>
<protein>
    <recommendedName>
        <fullName evidence="3">Endonuclease/exonuclease/phosphatase domain-containing protein</fullName>
    </recommendedName>
</protein>
<dbReference type="Gene3D" id="3.60.10.10">
    <property type="entry name" value="Endonuclease/exonuclease/phosphatase"/>
    <property type="match status" value="1"/>
</dbReference>
<name>A0AAV9M770_9SOLN</name>
<dbReference type="PANTHER" id="PTHR33710:SF65">
    <property type="entry name" value="ENDONUCLEASE_EXONUCLEASE_PHOSPHATASE"/>
    <property type="match status" value="1"/>
</dbReference>
<dbReference type="Proteomes" id="UP001311915">
    <property type="component" value="Unassembled WGS sequence"/>
</dbReference>
<gene>
    <name evidence="1" type="ORF">R3W88_007839</name>
</gene>
<evidence type="ECO:0008006" key="3">
    <source>
        <dbReference type="Google" id="ProtNLM"/>
    </source>
</evidence>
<proteinExistence type="predicted"/>
<dbReference type="SUPFAM" id="SSF56219">
    <property type="entry name" value="DNase I-like"/>
    <property type="match status" value="1"/>
</dbReference>
<dbReference type="PANTHER" id="PTHR33710">
    <property type="entry name" value="BNAC02G09200D PROTEIN"/>
    <property type="match status" value="1"/>
</dbReference>
<evidence type="ECO:0000313" key="2">
    <source>
        <dbReference type="Proteomes" id="UP001311915"/>
    </source>
</evidence>
<comment type="caution">
    <text evidence="1">The sequence shown here is derived from an EMBL/GenBank/DDBJ whole genome shotgun (WGS) entry which is preliminary data.</text>
</comment>
<evidence type="ECO:0000313" key="1">
    <source>
        <dbReference type="EMBL" id="KAK4733578.1"/>
    </source>
</evidence>
<organism evidence="1 2">
    <name type="scientific">Solanum pinnatisectum</name>
    <name type="common">tansyleaf nightshade</name>
    <dbReference type="NCBI Taxonomy" id="50273"/>
    <lineage>
        <taxon>Eukaryota</taxon>
        <taxon>Viridiplantae</taxon>
        <taxon>Streptophyta</taxon>
        <taxon>Embryophyta</taxon>
        <taxon>Tracheophyta</taxon>
        <taxon>Spermatophyta</taxon>
        <taxon>Magnoliopsida</taxon>
        <taxon>eudicotyledons</taxon>
        <taxon>Gunneridae</taxon>
        <taxon>Pentapetalae</taxon>
        <taxon>asterids</taxon>
        <taxon>lamiids</taxon>
        <taxon>Solanales</taxon>
        <taxon>Solanaceae</taxon>
        <taxon>Solanoideae</taxon>
        <taxon>Solaneae</taxon>
        <taxon>Solanum</taxon>
    </lineage>
</organism>
<dbReference type="EMBL" id="JAWPEI010000002">
    <property type="protein sequence ID" value="KAK4733578.1"/>
    <property type="molecule type" value="Genomic_DNA"/>
</dbReference>
<accession>A0AAV9M770</accession>
<reference evidence="1 2" key="1">
    <citation type="submission" date="2023-10" db="EMBL/GenBank/DDBJ databases">
        <title>Genome-Wide Identification Analysis in wild type Solanum Pinnatisectum Reveals Some Genes Defensing Phytophthora Infestans.</title>
        <authorList>
            <person name="Sun C."/>
        </authorList>
    </citation>
    <scope>NUCLEOTIDE SEQUENCE [LARGE SCALE GENOMIC DNA]</scope>
    <source>
        <strain evidence="1">LQN</strain>
        <tissue evidence="1">Leaf</tissue>
    </source>
</reference>
<dbReference type="InterPro" id="IPR036691">
    <property type="entry name" value="Endo/exonu/phosph_ase_sf"/>
</dbReference>